<reference evidence="4" key="2">
    <citation type="journal article" date="2013" name="Nat. Genet.">
        <title>The genome of the platyfish, Xiphophorus maculatus, provides insights into evolutionary adaptation and several complex traits.</title>
        <authorList>
            <person name="Schartl M."/>
            <person name="Walter R.B."/>
            <person name="Shen Y."/>
            <person name="Garcia T."/>
            <person name="Catchen J."/>
            <person name="Amores A."/>
            <person name="Braasch I."/>
            <person name="Chalopin D."/>
            <person name="Volff J.N."/>
            <person name="Lesch K.P."/>
            <person name="Bisazza A."/>
            <person name="Minx P."/>
            <person name="Hillier L."/>
            <person name="Wilson R.K."/>
            <person name="Fuerstenberg S."/>
            <person name="Boore J."/>
            <person name="Searle S."/>
            <person name="Postlethwait J.H."/>
            <person name="Warren W.C."/>
        </authorList>
    </citation>
    <scope>NUCLEOTIDE SEQUENCE [LARGE SCALE GENOMIC DNA]</scope>
    <source>
        <strain evidence="4">JP 163 A</strain>
    </source>
</reference>
<organism evidence="3 4">
    <name type="scientific">Xiphophorus maculatus</name>
    <name type="common">Southern platyfish</name>
    <name type="synonym">Platypoecilus maculatus</name>
    <dbReference type="NCBI Taxonomy" id="8083"/>
    <lineage>
        <taxon>Eukaryota</taxon>
        <taxon>Metazoa</taxon>
        <taxon>Chordata</taxon>
        <taxon>Craniata</taxon>
        <taxon>Vertebrata</taxon>
        <taxon>Euteleostomi</taxon>
        <taxon>Actinopterygii</taxon>
        <taxon>Neopterygii</taxon>
        <taxon>Teleostei</taxon>
        <taxon>Neoteleostei</taxon>
        <taxon>Acanthomorphata</taxon>
        <taxon>Ovalentaria</taxon>
        <taxon>Atherinomorphae</taxon>
        <taxon>Cyprinodontiformes</taxon>
        <taxon>Poeciliidae</taxon>
        <taxon>Poeciliinae</taxon>
        <taxon>Xiphophorus</taxon>
    </lineage>
</organism>
<dbReference type="Pfam" id="PF15552">
    <property type="entry name" value="DUF4657"/>
    <property type="match status" value="1"/>
</dbReference>
<feature type="domain" description="DUF4657" evidence="2">
    <location>
        <begin position="266"/>
        <end position="309"/>
    </location>
</feature>
<feature type="region of interest" description="Disordered" evidence="1">
    <location>
        <begin position="89"/>
        <end position="110"/>
    </location>
</feature>
<name>A0A3B5RC15_XIPMA</name>
<feature type="compositionally biased region" description="Polar residues" evidence="1">
    <location>
        <begin position="96"/>
        <end position="107"/>
    </location>
</feature>
<dbReference type="Ensembl" id="ENSXMAT00000022970.1">
    <property type="protein sequence ID" value="ENSXMAP00000039391.1"/>
    <property type="gene ID" value="ENSXMAG00000022977.1"/>
</dbReference>
<accession>A0A3B5RC15</accession>
<feature type="region of interest" description="Disordered" evidence="1">
    <location>
        <begin position="26"/>
        <end position="68"/>
    </location>
</feature>
<evidence type="ECO:0000256" key="1">
    <source>
        <dbReference type="SAM" id="MobiDB-lite"/>
    </source>
</evidence>
<dbReference type="Proteomes" id="UP000002852">
    <property type="component" value="Unassembled WGS sequence"/>
</dbReference>
<reference evidence="3" key="3">
    <citation type="submission" date="2025-08" db="UniProtKB">
        <authorList>
            <consortium name="Ensembl"/>
        </authorList>
    </citation>
    <scope>IDENTIFICATION</scope>
    <source>
        <strain evidence="3">JP 163 A</strain>
    </source>
</reference>
<feature type="compositionally biased region" description="Polar residues" evidence="1">
    <location>
        <begin position="148"/>
        <end position="158"/>
    </location>
</feature>
<proteinExistence type="predicted"/>
<feature type="region of interest" description="Disordered" evidence="1">
    <location>
        <begin position="126"/>
        <end position="168"/>
    </location>
</feature>
<protein>
    <submittedName>
        <fullName evidence="3">Si:ch211-250c4.4</fullName>
    </submittedName>
</protein>
<reference evidence="3" key="4">
    <citation type="submission" date="2025-09" db="UniProtKB">
        <authorList>
            <consortium name="Ensembl"/>
        </authorList>
    </citation>
    <scope>IDENTIFICATION</scope>
    <source>
        <strain evidence="3">JP 163 A</strain>
    </source>
</reference>
<dbReference type="GeneTree" id="ENSGT00530000068411"/>
<feature type="region of interest" description="Disordered" evidence="1">
    <location>
        <begin position="190"/>
        <end position="218"/>
    </location>
</feature>
<dbReference type="AlphaFoldDB" id="A0A3B5RC15"/>
<dbReference type="InterPro" id="IPR027958">
    <property type="entry name" value="DUF4657"/>
</dbReference>
<dbReference type="InParanoid" id="A0A3B5RC15"/>
<evidence type="ECO:0000313" key="4">
    <source>
        <dbReference type="Proteomes" id="UP000002852"/>
    </source>
</evidence>
<keyword evidence="4" id="KW-1185">Reference proteome</keyword>
<dbReference type="OMA" id="EYMEECC"/>
<evidence type="ECO:0000313" key="3">
    <source>
        <dbReference type="Ensembl" id="ENSXMAP00000039391.1"/>
    </source>
</evidence>
<reference evidence="4" key="1">
    <citation type="submission" date="2012-01" db="EMBL/GenBank/DDBJ databases">
        <authorList>
            <person name="Walter R."/>
            <person name="Schartl M."/>
            <person name="Warren W."/>
        </authorList>
    </citation>
    <scope>NUCLEOTIDE SEQUENCE [LARGE SCALE GENOMIC DNA]</scope>
    <source>
        <strain evidence="4">JP 163 A</strain>
    </source>
</reference>
<sequence length="438" mass="48776">DRNAVLDSDVVLTKMKLLNNFNEKFRSTENSTLSAAPVSEHDTPDPGEASEVNSHPEDKSRMDSGAGYLPGIFSNSHLSRLYKFESEDSGVELPSGANSPSTPTGSEKSFAVHSRESSCHCCNLDSDSTSSPDALATEDQNSKEANGLKNSTNSTVGTQDDVFTDRDDFDPSVVTAKLYICEEMDQRDDTGFTSEDVRERSDRRDEKISSDDKNCSESIKPADEFLPARCKDETDEDIKAESLRRSDTRDSLEDYMDTCCKLSEQAQQQRSSALGSGLGYLEHICQLLEKIARLQEANIRLQRQVCSLQRDGRMRKTKERYCSCGSATLAFQNWQSKSDFPSPSGTSSDLSTIPEVGWHPLLSARKWRRSQNQRSYAEREPHHHGDGTELSENYMWGRVKDLVRKSKGKNQSGLGLTSASLKLSCPQLYNRNSMIVLG</sequence>
<evidence type="ECO:0000259" key="2">
    <source>
        <dbReference type="Pfam" id="PF15552"/>
    </source>
</evidence>